<keyword evidence="1" id="KW-0472">Membrane</keyword>
<feature type="transmembrane region" description="Helical" evidence="1">
    <location>
        <begin position="135"/>
        <end position="155"/>
    </location>
</feature>
<evidence type="ECO:0000313" key="3">
    <source>
        <dbReference type="Proteomes" id="UP000718571"/>
    </source>
</evidence>
<evidence type="ECO:0000313" key="2">
    <source>
        <dbReference type="EMBL" id="MBE5728321.1"/>
    </source>
</evidence>
<feature type="transmembrane region" description="Helical" evidence="1">
    <location>
        <begin position="66"/>
        <end position="90"/>
    </location>
</feature>
<dbReference type="EMBL" id="JADFAR010000005">
    <property type="protein sequence ID" value="MBE5728321.1"/>
    <property type="molecule type" value="Genomic_DNA"/>
</dbReference>
<reference evidence="2 3" key="1">
    <citation type="submission" date="2020-09" db="EMBL/GenBank/DDBJ databases">
        <title>Genomic characterization of a novel Parvarchaeota family in acid mine drainage sediments.</title>
        <authorList>
            <person name="Luo Z.-H."/>
        </authorList>
    </citation>
    <scope>NUCLEOTIDE SEQUENCE [LARGE SCALE GENOMIC DNA]</scope>
    <source>
        <strain evidence="2">MAS1_bins.189</strain>
    </source>
</reference>
<comment type="caution">
    <text evidence="2">The sequence shown here is derived from an EMBL/GenBank/DDBJ whole genome shotgun (WGS) entry which is preliminary data.</text>
</comment>
<accession>A0A8T3URP1</accession>
<gene>
    <name evidence="2" type="ORF">IHE51_00475</name>
</gene>
<evidence type="ECO:0000256" key="1">
    <source>
        <dbReference type="SAM" id="Phobius"/>
    </source>
</evidence>
<dbReference type="AlphaFoldDB" id="A0A8T3URP1"/>
<dbReference type="Proteomes" id="UP000718571">
    <property type="component" value="Unassembled WGS sequence"/>
</dbReference>
<protein>
    <submittedName>
        <fullName evidence="2">Uncharacterized protein</fullName>
    </submittedName>
</protein>
<keyword evidence="1" id="KW-1133">Transmembrane helix</keyword>
<name>A0A8T3URP1_9ARCH</name>
<keyword evidence="1" id="KW-0812">Transmembrane</keyword>
<proteinExistence type="predicted"/>
<feature type="transmembrane region" description="Helical" evidence="1">
    <location>
        <begin position="102"/>
        <end position="123"/>
    </location>
</feature>
<sequence length="164" mass="19134">MSTRAVPSKKHQSLGIRIAMRINRIPEPLKYTLIAFFSFAIGVANWSKDFSIRRVVILPFLYSNFYTLGIIWYTLAFILELFSVVCIIILGRNKYRTLRLGVIYEIASAANFWMFFGAFNSFFSKFRYELAWNTIFFLFQVPLLIVVLLYAFGAIGKNRLNRNI</sequence>
<feature type="transmembrane region" description="Helical" evidence="1">
    <location>
        <begin position="29"/>
        <end position="46"/>
    </location>
</feature>
<organism evidence="2 3">
    <name type="scientific">Candidatus Acidifodinimicrobium mancum</name>
    <dbReference type="NCBI Taxonomy" id="2898728"/>
    <lineage>
        <taxon>Archaea</taxon>
        <taxon>Candidatus Parvarchaeota</taxon>
        <taxon>Candidatus Acidifodinimicrobiaceae</taxon>
        <taxon>Candidatus Acidifodinimicrobium</taxon>
    </lineage>
</organism>